<protein>
    <submittedName>
        <fullName evidence="1">Uncharacterized protein</fullName>
    </submittedName>
</protein>
<proteinExistence type="predicted"/>
<dbReference type="AlphaFoldDB" id="A0A382WRC4"/>
<dbReference type="EMBL" id="UINC01161517">
    <property type="protein sequence ID" value="SVD60758.1"/>
    <property type="molecule type" value="Genomic_DNA"/>
</dbReference>
<name>A0A382WRC4_9ZZZZ</name>
<sequence length="51" mass="5623">MILTCFTLLMPAFSLPYAPAVLTVDLHCERNAPLPSIVGNPTMDPRLRHST</sequence>
<accession>A0A382WRC4</accession>
<reference evidence="1" key="1">
    <citation type="submission" date="2018-05" db="EMBL/GenBank/DDBJ databases">
        <authorList>
            <person name="Lanie J.A."/>
            <person name="Ng W.-L."/>
            <person name="Kazmierczak K.M."/>
            <person name="Andrzejewski T.M."/>
            <person name="Davidsen T.M."/>
            <person name="Wayne K.J."/>
            <person name="Tettelin H."/>
            <person name="Glass J.I."/>
            <person name="Rusch D."/>
            <person name="Podicherti R."/>
            <person name="Tsui H.-C.T."/>
            <person name="Winkler M.E."/>
        </authorList>
    </citation>
    <scope>NUCLEOTIDE SEQUENCE</scope>
</reference>
<gene>
    <name evidence="1" type="ORF">METZ01_LOCUS413612</name>
</gene>
<organism evidence="1">
    <name type="scientific">marine metagenome</name>
    <dbReference type="NCBI Taxonomy" id="408172"/>
    <lineage>
        <taxon>unclassified sequences</taxon>
        <taxon>metagenomes</taxon>
        <taxon>ecological metagenomes</taxon>
    </lineage>
</organism>
<evidence type="ECO:0000313" key="1">
    <source>
        <dbReference type="EMBL" id="SVD60758.1"/>
    </source>
</evidence>